<gene>
    <name evidence="2" type="ORF">C8P66_105150</name>
</gene>
<evidence type="ECO:0008006" key="4">
    <source>
        <dbReference type="Google" id="ProtNLM"/>
    </source>
</evidence>
<dbReference type="EMBL" id="QKYU01000005">
    <property type="protein sequence ID" value="PZW48401.1"/>
    <property type="molecule type" value="Genomic_DNA"/>
</dbReference>
<evidence type="ECO:0000256" key="1">
    <source>
        <dbReference type="SAM" id="SignalP"/>
    </source>
</evidence>
<dbReference type="AlphaFoldDB" id="A0A2W7IR07"/>
<dbReference type="RefSeq" id="WP_111397270.1">
    <property type="nucleotide sequence ID" value="NZ_QKYU01000005.1"/>
</dbReference>
<accession>A0A2W7IR07</accession>
<dbReference type="OrthoDB" id="7410028at2"/>
<feature type="signal peptide" evidence="1">
    <location>
        <begin position="1"/>
        <end position="24"/>
    </location>
</feature>
<reference evidence="2 3" key="1">
    <citation type="submission" date="2018-06" db="EMBL/GenBank/DDBJ databases">
        <title>Genomic Encyclopedia of Archaeal and Bacterial Type Strains, Phase II (KMG-II): from individual species to whole genera.</title>
        <authorList>
            <person name="Goeker M."/>
        </authorList>
    </citation>
    <scope>NUCLEOTIDE SEQUENCE [LARGE SCALE GENOMIC DNA]</scope>
    <source>
        <strain evidence="2 3">DSM 24525</strain>
    </source>
</reference>
<comment type="caution">
    <text evidence="2">The sequence shown here is derived from an EMBL/GenBank/DDBJ whole genome shotgun (WGS) entry which is preliminary data.</text>
</comment>
<protein>
    <recommendedName>
        <fullName evidence="4">YfdX protein</fullName>
    </recommendedName>
</protein>
<name>A0A2W7IR07_9PROT</name>
<proteinExistence type="predicted"/>
<keyword evidence="1" id="KW-0732">Signal</keyword>
<organism evidence="2 3">
    <name type="scientific">Humitalea rosea</name>
    <dbReference type="NCBI Taxonomy" id="990373"/>
    <lineage>
        <taxon>Bacteria</taxon>
        <taxon>Pseudomonadati</taxon>
        <taxon>Pseudomonadota</taxon>
        <taxon>Alphaproteobacteria</taxon>
        <taxon>Acetobacterales</taxon>
        <taxon>Roseomonadaceae</taxon>
        <taxon>Humitalea</taxon>
    </lineage>
</organism>
<sequence length="247" mass="24398">MTTYRPRLWLGLGLSVLAAGPALAQDGKAAPACEKPMLQTGGAGEAGESGEGTVATEEDLALEFDLMAAQIAGAAAARAAGDTESAEILTGAATDEGPAHLARRGHRNAALEAAMAPLAAAPTDAAARAGAEAAIASGLAAMPGAGTPLQRLGRAARMTAAALDAYGAALECGRLADRAAYVEARALAERGVSVLQGVDLPAATAMTTDLGRLLVLLPAVPPAEMPSIGAVSAIVSDALLEASDALR</sequence>
<dbReference type="Proteomes" id="UP000249688">
    <property type="component" value="Unassembled WGS sequence"/>
</dbReference>
<keyword evidence="3" id="KW-1185">Reference proteome</keyword>
<evidence type="ECO:0000313" key="2">
    <source>
        <dbReference type="EMBL" id="PZW48401.1"/>
    </source>
</evidence>
<evidence type="ECO:0000313" key="3">
    <source>
        <dbReference type="Proteomes" id="UP000249688"/>
    </source>
</evidence>
<feature type="chain" id="PRO_5015844990" description="YfdX protein" evidence="1">
    <location>
        <begin position="25"/>
        <end position="247"/>
    </location>
</feature>